<proteinExistence type="predicted"/>
<keyword evidence="2" id="KW-1185">Reference proteome</keyword>
<dbReference type="EMBL" id="BMVO01000006">
    <property type="protein sequence ID" value="GHB01330.1"/>
    <property type="molecule type" value="Genomic_DNA"/>
</dbReference>
<evidence type="ECO:0000313" key="2">
    <source>
        <dbReference type="Proteomes" id="UP000599437"/>
    </source>
</evidence>
<evidence type="ECO:0000313" key="1">
    <source>
        <dbReference type="EMBL" id="GHB01330.1"/>
    </source>
</evidence>
<dbReference type="Proteomes" id="UP000599437">
    <property type="component" value="Unassembled WGS sequence"/>
</dbReference>
<reference evidence="2" key="1">
    <citation type="journal article" date="2019" name="Int. J. Syst. Evol. Microbiol.">
        <title>The Global Catalogue of Microorganisms (GCM) 10K type strain sequencing project: providing services to taxonomists for standard genome sequencing and annotation.</title>
        <authorList>
            <consortium name="The Broad Institute Genomics Platform"/>
            <consortium name="The Broad Institute Genome Sequencing Center for Infectious Disease"/>
            <person name="Wu L."/>
            <person name="Ma J."/>
        </authorList>
    </citation>
    <scope>NUCLEOTIDE SEQUENCE [LARGE SCALE GENOMIC DNA]</scope>
    <source>
        <strain evidence="2">JCM 4737</strain>
    </source>
</reference>
<comment type="caution">
    <text evidence="1">The sequence shown here is derived from an EMBL/GenBank/DDBJ whole genome shotgun (WGS) entry which is preliminary data.</text>
</comment>
<sequence>MLNTPIVASSEDAVVPGMPWSCAAGVKWVHMTPFVDAPQIANVAASSQNGPVRAHRAST</sequence>
<organism evidence="1 2">
    <name type="scientific">Streptomyces chryseus</name>
    <dbReference type="NCBI Taxonomy" id="68186"/>
    <lineage>
        <taxon>Bacteria</taxon>
        <taxon>Bacillati</taxon>
        <taxon>Actinomycetota</taxon>
        <taxon>Actinomycetes</taxon>
        <taxon>Kitasatosporales</taxon>
        <taxon>Streptomycetaceae</taxon>
        <taxon>Streptomyces</taxon>
    </lineage>
</organism>
<gene>
    <name evidence="1" type="ORF">GCM10010346_25220</name>
</gene>
<name>A0ABQ3DKL0_9ACTN</name>
<protein>
    <submittedName>
        <fullName evidence="1">Uncharacterized protein</fullName>
    </submittedName>
</protein>
<accession>A0ABQ3DKL0</accession>